<gene>
    <name evidence="1" type="ORF">EYF80_049256</name>
</gene>
<dbReference type="EMBL" id="SRLO01001177">
    <property type="protein sequence ID" value="TNN40575.1"/>
    <property type="molecule type" value="Genomic_DNA"/>
</dbReference>
<name>A0A4Z2FI18_9TELE</name>
<organism evidence="1 2">
    <name type="scientific">Liparis tanakae</name>
    <name type="common">Tanaka's snailfish</name>
    <dbReference type="NCBI Taxonomy" id="230148"/>
    <lineage>
        <taxon>Eukaryota</taxon>
        <taxon>Metazoa</taxon>
        <taxon>Chordata</taxon>
        <taxon>Craniata</taxon>
        <taxon>Vertebrata</taxon>
        <taxon>Euteleostomi</taxon>
        <taxon>Actinopterygii</taxon>
        <taxon>Neopterygii</taxon>
        <taxon>Teleostei</taxon>
        <taxon>Neoteleostei</taxon>
        <taxon>Acanthomorphata</taxon>
        <taxon>Eupercaria</taxon>
        <taxon>Perciformes</taxon>
        <taxon>Cottioidei</taxon>
        <taxon>Cottales</taxon>
        <taxon>Liparidae</taxon>
        <taxon>Liparis</taxon>
    </lineage>
</organism>
<proteinExistence type="predicted"/>
<dbReference type="Proteomes" id="UP000314294">
    <property type="component" value="Unassembled WGS sequence"/>
</dbReference>
<protein>
    <submittedName>
        <fullName evidence="1">Uncharacterized protein</fullName>
    </submittedName>
</protein>
<comment type="caution">
    <text evidence="1">The sequence shown here is derived from an EMBL/GenBank/DDBJ whole genome shotgun (WGS) entry which is preliminary data.</text>
</comment>
<accession>A0A4Z2FI18</accession>
<dbReference type="AlphaFoldDB" id="A0A4Z2FI18"/>
<reference evidence="1 2" key="1">
    <citation type="submission" date="2019-03" db="EMBL/GenBank/DDBJ databases">
        <title>First draft genome of Liparis tanakae, snailfish: a comprehensive survey of snailfish specific genes.</title>
        <authorList>
            <person name="Kim W."/>
            <person name="Song I."/>
            <person name="Jeong J.-H."/>
            <person name="Kim D."/>
            <person name="Kim S."/>
            <person name="Ryu S."/>
            <person name="Song J.Y."/>
            <person name="Lee S.K."/>
        </authorList>
    </citation>
    <scope>NUCLEOTIDE SEQUENCE [LARGE SCALE GENOMIC DNA]</scope>
    <source>
        <tissue evidence="1">Muscle</tissue>
    </source>
</reference>
<keyword evidence="2" id="KW-1185">Reference proteome</keyword>
<evidence type="ECO:0000313" key="2">
    <source>
        <dbReference type="Proteomes" id="UP000314294"/>
    </source>
</evidence>
<evidence type="ECO:0000313" key="1">
    <source>
        <dbReference type="EMBL" id="TNN40575.1"/>
    </source>
</evidence>
<sequence>MENSSERPPLYCDQIDDVERDTALRCRDGAKPISTQRAASGSAYHKELLETSTTWAKNHKDICMDDMIY</sequence>